<dbReference type="CDD" id="cd03801">
    <property type="entry name" value="GT4_PimA-like"/>
    <property type="match status" value="1"/>
</dbReference>
<organism evidence="2 3">
    <name type="scientific">[Empedobacter] haloabium</name>
    <dbReference type="NCBI Taxonomy" id="592317"/>
    <lineage>
        <taxon>Bacteria</taxon>
        <taxon>Pseudomonadati</taxon>
        <taxon>Pseudomonadota</taxon>
        <taxon>Betaproteobacteria</taxon>
        <taxon>Burkholderiales</taxon>
        <taxon>Oxalobacteraceae</taxon>
        <taxon>Telluria group</taxon>
        <taxon>Telluria group incertae sedis</taxon>
    </lineage>
</organism>
<proteinExistence type="predicted"/>
<evidence type="ECO:0000259" key="1">
    <source>
        <dbReference type="Pfam" id="PF13439"/>
    </source>
</evidence>
<dbReference type="PANTHER" id="PTHR45947:SF3">
    <property type="entry name" value="SULFOQUINOVOSYL TRANSFERASE SQD2"/>
    <property type="match status" value="1"/>
</dbReference>
<dbReference type="Proteomes" id="UP000321323">
    <property type="component" value="Chromosome"/>
</dbReference>
<dbReference type="Pfam" id="PF13439">
    <property type="entry name" value="Glyco_transf_4"/>
    <property type="match status" value="1"/>
</dbReference>
<protein>
    <submittedName>
        <fullName evidence="2">Glycosyltransferase family 4 protein</fullName>
        <ecNumber evidence="2">2.4.-.-</ecNumber>
    </submittedName>
</protein>
<dbReference type="PANTHER" id="PTHR45947">
    <property type="entry name" value="SULFOQUINOVOSYL TRANSFERASE SQD2"/>
    <property type="match status" value="1"/>
</dbReference>
<dbReference type="Gene3D" id="3.40.50.2000">
    <property type="entry name" value="Glycogen Phosphorylase B"/>
    <property type="match status" value="2"/>
</dbReference>
<dbReference type="GO" id="GO:0016757">
    <property type="term" value="F:glycosyltransferase activity"/>
    <property type="evidence" value="ECO:0007669"/>
    <property type="project" value="UniProtKB-KW"/>
</dbReference>
<feature type="domain" description="Glycosyltransferase subfamily 4-like N-terminal" evidence="1">
    <location>
        <begin position="23"/>
        <end position="173"/>
    </location>
</feature>
<sequence length="375" mass="40140">MSDVASSATLRVGLVGPLPPPSGGMANQTLQLAALLRGEGIEVETVQVNAPYRPAWAGRIKGLRAVFRLLPYLASLWRTAGTVQVFHVMANSGWSWHLFAAPAIWIARLRGTPVVINYRGGEAESFLRRAQGWVRPSLTRADAVIVPSGFLEHVFGKFGFATQIVPNIVNLERFSVAPNGPGDKKGLRLLVARNLEPIYDNATALRALALIRAHDPHATLVIAGSGPLRAELETLTAQLGLTEAVTFTGRVDNAGMAALYQDADVMLNCSLVDNTPNSVLESLACGVPVVSTDVGGVPYLVEHGRTALLVPPQAPQAMAEAVLRLAAEPALAASLRDAGLRQVQQYTWHSVRPRLLAVYRAVMQARASASPVRQP</sequence>
<keyword evidence="3" id="KW-1185">Reference proteome</keyword>
<keyword evidence="2" id="KW-0808">Transferase</keyword>
<dbReference type="EC" id="2.4.-.-" evidence="2"/>
<evidence type="ECO:0000313" key="2">
    <source>
        <dbReference type="EMBL" id="WUR13522.1"/>
    </source>
</evidence>
<accession>A0ABZ1ULW3</accession>
<dbReference type="InterPro" id="IPR028098">
    <property type="entry name" value="Glyco_trans_4-like_N"/>
</dbReference>
<dbReference type="Pfam" id="PF13692">
    <property type="entry name" value="Glyco_trans_1_4"/>
    <property type="match status" value="1"/>
</dbReference>
<dbReference type="EMBL" id="CP136508">
    <property type="protein sequence ID" value="WUR13522.1"/>
    <property type="molecule type" value="Genomic_DNA"/>
</dbReference>
<name>A0ABZ1ULW3_9BURK</name>
<gene>
    <name evidence="2" type="ORF">E7V67_028220</name>
</gene>
<dbReference type="InterPro" id="IPR050194">
    <property type="entry name" value="Glycosyltransferase_grp1"/>
</dbReference>
<evidence type="ECO:0000313" key="3">
    <source>
        <dbReference type="Proteomes" id="UP000321323"/>
    </source>
</evidence>
<keyword evidence="2" id="KW-0328">Glycosyltransferase</keyword>
<reference evidence="2 3" key="1">
    <citation type="journal article" date="2019" name="Int. J. Syst. Evol. Microbiol.">
        <title>The Draft Whole-Genome Sequence of the Antibiotic Producer Empedobacter haloabium ATCC 31962 Provides Indications for Its Taxonomic Reclassification.</title>
        <authorList>
            <person name="Miess H."/>
            <person name="Arlt P."/>
            <person name="Apel A.K."/>
            <person name="Weber T."/>
            <person name="Nieselt K."/>
            <person name="Hanssen F."/>
            <person name="Czemmel S."/>
            <person name="Nahnsen S."/>
            <person name="Gross H."/>
        </authorList>
    </citation>
    <scope>NUCLEOTIDE SEQUENCE [LARGE SCALE GENOMIC DNA]</scope>
    <source>
        <strain evidence="2 3">ATCC 31962</strain>
    </source>
</reference>
<dbReference type="SUPFAM" id="SSF53756">
    <property type="entry name" value="UDP-Glycosyltransferase/glycogen phosphorylase"/>
    <property type="match status" value="1"/>
</dbReference>